<dbReference type="EMBL" id="WJXA01000006">
    <property type="protein sequence ID" value="KAF7142044.1"/>
    <property type="molecule type" value="Genomic_DNA"/>
</dbReference>
<evidence type="ECO:0000313" key="2">
    <source>
        <dbReference type="Proteomes" id="UP000626092"/>
    </source>
</evidence>
<dbReference type="Proteomes" id="UP000626092">
    <property type="component" value="Unassembled WGS sequence"/>
</dbReference>
<proteinExistence type="predicted"/>
<organism evidence="1 2">
    <name type="scientific">Rhododendron simsii</name>
    <name type="common">Sims's rhododendron</name>
    <dbReference type="NCBI Taxonomy" id="118357"/>
    <lineage>
        <taxon>Eukaryota</taxon>
        <taxon>Viridiplantae</taxon>
        <taxon>Streptophyta</taxon>
        <taxon>Embryophyta</taxon>
        <taxon>Tracheophyta</taxon>
        <taxon>Spermatophyta</taxon>
        <taxon>Magnoliopsida</taxon>
        <taxon>eudicotyledons</taxon>
        <taxon>Gunneridae</taxon>
        <taxon>Pentapetalae</taxon>
        <taxon>asterids</taxon>
        <taxon>Ericales</taxon>
        <taxon>Ericaceae</taxon>
        <taxon>Ericoideae</taxon>
        <taxon>Rhodoreae</taxon>
        <taxon>Rhododendron</taxon>
    </lineage>
</organism>
<comment type="caution">
    <text evidence="1">The sequence shown here is derived from an EMBL/GenBank/DDBJ whole genome shotgun (WGS) entry which is preliminary data.</text>
</comment>
<gene>
    <name evidence="1" type="ORF">RHSIM_Rhsim06G0170900</name>
</gene>
<evidence type="ECO:0000313" key="1">
    <source>
        <dbReference type="EMBL" id="KAF7142044.1"/>
    </source>
</evidence>
<protein>
    <submittedName>
        <fullName evidence="1">Uncharacterized protein</fullName>
    </submittedName>
</protein>
<sequence length="100" mass="10958">MLSAVEESAEMVGYDLRPQAQVVGPSLAPNEKENLGPVQQRGVSEGDLEDYWILASVSGIQACYEINFTDLEPALPTISDRFLKSLDGILTPFDMKQLEA</sequence>
<dbReference type="AlphaFoldDB" id="A0A834GTL3"/>
<reference evidence="1" key="1">
    <citation type="submission" date="2019-11" db="EMBL/GenBank/DDBJ databases">
        <authorList>
            <person name="Liu Y."/>
            <person name="Hou J."/>
            <person name="Li T.-Q."/>
            <person name="Guan C.-H."/>
            <person name="Wu X."/>
            <person name="Wu H.-Z."/>
            <person name="Ling F."/>
            <person name="Zhang R."/>
            <person name="Shi X.-G."/>
            <person name="Ren J.-P."/>
            <person name="Chen E.-F."/>
            <person name="Sun J.-M."/>
        </authorList>
    </citation>
    <scope>NUCLEOTIDE SEQUENCE</scope>
    <source>
        <strain evidence="1">Adult_tree_wgs_1</strain>
        <tissue evidence="1">Leaves</tissue>
    </source>
</reference>
<keyword evidence="2" id="KW-1185">Reference proteome</keyword>
<dbReference type="OrthoDB" id="1933147at2759"/>
<accession>A0A834GTL3</accession>
<name>A0A834GTL3_RHOSS</name>